<organism evidence="2">
    <name type="scientific">Aphanomyces astaci</name>
    <name type="common">Crayfish plague agent</name>
    <dbReference type="NCBI Taxonomy" id="112090"/>
    <lineage>
        <taxon>Eukaryota</taxon>
        <taxon>Sar</taxon>
        <taxon>Stramenopiles</taxon>
        <taxon>Oomycota</taxon>
        <taxon>Saprolegniomycetes</taxon>
        <taxon>Saprolegniales</taxon>
        <taxon>Verrucalvaceae</taxon>
        <taxon>Aphanomyces</taxon>
    </lineage>
</organism>
<dbReference type="CDD" id="cd19757">
    <property type="entry name" value="Bbox1"/>
    <property type="match status" value="1"/>
</dbReference>
<dbReference type="AlphaFoldDB" id="W4H311"/>
<gene>
    <name evidence="2" type="ORF">H257_02786</name>
</gene>
<dbReference type="STRING" id="112090.W4H311"/>
<feature type="region of interest" description="Disordered" evidence="1">
    <location>
        <begin position="129"/>
        <end position="152"/>
    </location>
</feature>
<proteinExistence type="predicted"/>
<dbReference type="PROSITE" id="PS50096">
    <property type="entry name" value="IQ"/>
    <property type="match status" value="2"/>
</dbReference>
<feature type="region of interest" description="Disordered" evidence="1">
    <location>
        <begin position="613"/>
        <end position="654"/>
    </location>
</feature>
<dbReference type="OrthoDB" id="168282at2759"/>
<dbReference type="InterPro" id="IPR000048">
    <property type="entry name" value="IQ_motif_EF-hand-BS"/>
</dbReference>
<feature type="compositionally biased region" description="Low complexity" evidence="1">
    <location>
        <begin position="140"/>
        <end position="151"/>
    </location>
</feature>
<dbReference type="SMART" id="SM00015">
    <property type="entry name" value="IQ"/>
    <property type="match status" value="3"/>
</dbReference>
<protein>
    <submittedName>
        <fullName evidence="2">Uncharacterized protein</fullName>
    </submittedName>
</protein>
<evidence type="ECO:0000256" key="1">
    <source>
        <dbReference type="SAM" id="MobiDB-lite"/>
    </source>
</evidence>
<accession>W4H311</accession>
<dbReference type="GeneID" id="20804782"/>
<name>W4H311_APHAT</name>
<dbReference type="EMBL" id="KI913117">
    <property type="protein sequence ID" value="ETV86415.1"/>
    <property type="molecule type" value="Genomic_DNA"/>
</dbReference>
<evidence type="ECO:0000313" key="2">
    <source>
        <dbReference type="EMBL" id="ETV86415.1"/>
    </source>
</evidence>
<dbReference type="RefSeq" id="XP_009824887.1">
    <property type="nucleotide sequence ID" value="XM_009826585.1"/>
</dbReference>
<feature type="region of interest" description="Disordered" evidence="1">
    <location>
        <begin position="259"/>
        <end position="288"/>
    </location>
</feature>
<dbReference type="InterPro" id="IPR038446">
    <property type="entry name" value="CEBP_ZZ_sf"/>
</dbReference>
<sequence>MKSPDQAAALIQARWKGCQCRVRQRRYIISIIKLQARQRGRAVRREYVPFREFRREQRAFEVESKARRARIWHHQQQLQYMESISPVQYDRLVALQKRRSARLIQRRWKEYTLSTNYQRNFHHHHDWDTDEDDTNDLNQSSESAPSSFSPSKDVDAMTFLAKKQEIHQRIRDAVRQFSVKHPWKIPSTGSTKADGDAARRATYEKLQRETANWTARFNEHCTTLRQPKRASDASVFATLARCDHRLRTLVAPTLLSSLSNDTPSIDGAPPKPSIPRLPTDPTRRDAAVATHRSVIQSIDLASKAAWNMPVAGHVYDMRQIELPPPWAIEGQDKIWTWPHSFRVDVTTTSSPPPRQSVTDANAAVSDDSCADDDPIRQFITRSTTPHVKSGSNGTLSTNPSPSLDKHEHALDPAMSSHLWLHYAEAMSTPSAAMLANVTSVMTTHPALLAYQQPSLKATDDVFGLTFDAIVRSQTAHLVADITSQITFNTQLRSVQDHTKKATSMGGGDEDVSDVAFAGGLVDYGGLRRHHMATRIQRRVRGNKGRAEAQEIRATYFVQVKGRAVRKGLCEECGDVRAVLKCDECEETTHFCPQCWVHVHSTRRRKAHVPSPLVIGESTGQSTTGQHKARGASAGVGGSGGLSSSKPSPPQGHINSDMEDMMGKMAMQPPRVYVLPESNTFQPTTEMPGRIRRNQRPIKPPERSNSTVVVAADAMLLGLVQQVAHEQESAGQ</sequence>
<feature type="compositionally biased region" description="Polar residues" evidence="1">
    <location>
        <begin position="379"/>
        <end position="401"/>
    </location>
</feature>
<feature type="region of interest" description="Disordered" evidence="1">
    <location>
        <begin position="679"/>
        <end position="705"/>
    </location>
</feature>
<reference evidence="2" key="1">
    <citation type="submission" date="2013-12" db="EMBL/GenBank/DDBJ databases">
        <title>The Genome Sequence of Aphanomyces astaci APO3.</title>
        <authorList>
            <consortium name="The Broad Institute Genomics Platform"/>
            <person name="Russ C."/>
            <person name="Tyler B."/>
            <person name="van West P."/>
            <person name="Dieguez-Uribeondo J."/>
            <person name="Young S.K."/>
            <person name="Zeng Q."/>
            <person name="Gargeya S."/>
            <person name="Fitzgerald M."/>
            <person name="Abouelleil A."/>
            <person name="Alvarado L."/>
            <person name="Chapman S.B."/>
            <person name="Gainer-Dewar J."/>
            <person name="Goldberg J."/>
            <person name="Griggs A."/>
            <person name="Gujja S."/>
            <person name="Hansen M."/>
            <person name="Howarth C."/>
            <person name="Imamovic A."/>
            <person name="Ireland A."/>
            <person name="Larimer J."/>
            <person name="McCowan C."/>
            <person name="Murphy C."/>
            <person name="Pearson M."/>
            <person name="Poon T.W."/>
            <person name="Priest M."/>
            <person name="Roberts A."/>
            <person name="Saif S."/>
            <person name="Shea T."/>
            <person name="Sykes S."/>
            <person name="Wortman J."/>
            <person name="Nusbaum C."/>
            <person name="Birren B."/>
        </authorList>
    </citation>
    <scope>NUCLEOTIDE SEQUENCE [LARGE SCALE GENOMIC DNA]</scope>
    <source>
        <strain evidence="2">APO3</strain>
    </source>
</reference>
<dbReference type="VEuPathDB" id="FungiDB:H257_02786"/>
<feature type="region of interest" description="Disordered" evidence="1">
    <location>
        <begin position="346"/>
        <end position="407"/>
    </location>
</feature>
<dbReference type="Gene3D" id="4.10.640.40">
    <property type="entry name" value="Cytoplasmic polyadenylation element-binding protein, ZZ domain"/>
    <property type="match status" value="1"/>
</dbReference>